<evidence type="ECO:0000256" key="1">
    <source>
        <dbReference type="SAM" id="MobiDB-lite"/>
    </source>
</evidence>
<dbReference type="Proteomes" id="UP000243478">
    <property type="component" value="Unassembled WGS sequence"/>
</dbReference>
<protein>
    <submittedName>
        <fullName evidence="2">Uncharacterized protein</fullName>
    </submittedName>
</protein>
<comment type="caution">
    <text evidence="2">The sequence shown here is derived from an EMBL/GenBank/DDBJ whole genome shotgun (WGS) entry which is preliminary data.</text>
</comment>
<dbReference type="EMBL" id="JZRZ01000007">
    <property type="protein sequence ID" value="KKD57622.1"/>
    <property type="molecule type" value="Genomic_DNA"/>
</dbReference>
<evidence type="ECO:0000313" key="2">
    <source>
        <dbReference type="EMBL" id="KKD57622.1"/>
    </source>
</evidence>
<evidence type="ECO:0000313" key="3">
    <source>
        <dbReference type="Proteomes" id="UP000243478"/>
    </source>
</evidence>
<proteinExistence type="predicted"/>
<dbReference type="AlphaFoldDB" id="A0A0F5ZQP6"/>
<reference evidence="2 3" key="1">
    <citation type="submission" date="2015-03" db="EMBL/GenBank/DDBJ databases">
        <title>Draft genome of Stenotrophomonas maltophila isolated from urine specimen.</title>
        <authorList>
            <person name="Murugan N."/>
            <person name="Malathi J."/>
            <person name="Umashankar V."/>
            <person name="Madhavan H."/>
        </authorList>
    </citation>
    <scope>NUCLEOTIDE SEQUENCE [LARGE SCALE GENOMIC DNA]</scope>
    <source>
        <strain evidence="2 3">JMNMN1</strain>
    </source>
</reference>
<feature type="compositionally biased region" description="Low complexity" evidence="1">
    <location>
        <begin position="44"/>
        <end position="57"/>
    </location>
</feature>
<accession>A0A0F5ZQP6</accession>
<sequence>MPADPPLQESSILRMGRSVEVGHAPAACLAPPAEHGSALHRRSSLAQSPQPASASLPTVRPLAKR</sequence>
<feature type="region of interest" description="Disordered" evidence="1">
    <location>
        <begin position="33"/>
        <end position="65"/>
    </location>
</feature>
<name>A0A0F5ZQP6_STEMA</name>
<gene>
    <name evidence="2" type="ORF">VM57_03650</name>
</gene>
<organism evidence="2 3">
    <name type="scientific">Stenotrophomonas maltophilia</name>
    <name type="common">Pseudomonas maltophilia</name>
    <name type="synonym">Xanthomonas maltophilia</name>
    <dbReference type="NCBI Taxonomy" id="40324"/>
    <lineage>
        <taxon>Bacteria</taxon>
        <taxon>Pseudomonadati</taxon>
        <taxon>Pseudomonadota</taxon>
        <taxon>Gammaproteobacteria</taxon>
        <taxon>Lysobacterales</taxon>
        <taxon>Lysobacteraceae</taxon>
        <taxon>Stenotrophomonas</taxon>
        <taxon>Stenotrophomonas maltophilia group</taxon>
    </lineage>
</organism>